<evidence type="ECO:0000256" key="3">
    <source>
        <dbReference type="ARBA" id="ARBA00022517"/>
    </source>
</evidence>
<dbReference type="Gene3D" id="2.30.130.10">
    <property type="entry name" value="PUA domain"/>
    <property type="match status" value="1"/>
</dbReference>
<accession>A0AAV9BNF6</accession>
<evidence type="ECO:0000256" key="6">
    <source>
        <dbReference type="SAM" id="MobiDB-lite"/>
    </source>
</evidence>
<evidence type="ECO:0000256" key="4">
    <source>
        <dbReference type="ARBA" id="ARBA00022884"/>
    </source>
</evidence>
<sequence>MRALDEKETTAVFEKLFKFIGPNLKHIVDRPDPDSPSAGGRHCFRLQRNHVYYAPESMVRRALHATRDRLDSLGVCVGRFTGSGSFRLTIQCLDLIAPFARRKIWLKPAAEMQFLYGNHVLKAGLGRITENTVMNDGVVVFSMSDLPLGFGVFVPKDTQACRKLEPNGMVLLNQGDIGEYLRMERVEDEPKNQDEERKVKKLKFNKKRKNPAMVGTRNGGFVGGREAYKKRKTA</sequence>
<dbReference type="GO" id="GO:0003723">
    <property type="term" value="F:RNA binding"/>
    <property type="evidence" value="ECO:0007669"/>
    <property type="project" value="UniProtKB-KW"/>
</dbReference>
<comment type="caution">
    <text evidence="8">The sequence shown here is derived from an EMBL/GenBank/DDBJ whole genome shotgun (WGS) entry which is preliminary data.</text>
</comment>
<name>A0AAV9BNF6_ACOGR</name>
<proteinExistence type="inferred from homology"/>
<comment type="subcellular location">
    <subcellularLocation>
        <location evidence="1">Nucleus</location>
        <location evidence="1">Nucleolus</location>
    </subcellularLocation>
</comment>
<evidence type="ECO:0000313" key="8">
    <source>
        <dbReference type="EMBL" id="KAK1277967.1"/>
    </source>
</evidence>
<dbReference type="Pfam" id="PF03657">
    <property type="entry name" value="UPF0113"/>
    <property type="match status" value="1"/>
</dbReference>
<dbReference type="SMART" id="SM00359">
    <property type="entry name" value="PUA"/>
    <property type="match status" value="1"/>
</dbReference>
<evidence type="ECO:0000256" key="2">
    <source>
        <dbReference type="ARBA" id="ARBA00009895"/>
    </source>
</evidence>
<dbReference type="GO" id="GO:0005730">
    <property type="term" value="C:nucleolus"/>
    <property type="evidence" value="ECO:0007669"/>
    <property type="project" value="UniProtKB-SubCell"/>
</dbReference>
<dbReference type="Proteomes" id="UP001179952">
    <property type="component" value="Unassembled WGS sequence"/>
</dbReference>
<dbReference type="SUPFAM" id="SSF88697">
    <property type="entry name" value="PUA domain-like"/>
    <property type="match status" value="1"/>
</dbReference>
<evidence type="ECO:0000313" key="9">
    <source>
        <dbReference type="Proteomes" id="UP001179952"/>
    </source>
</evidence>
<feature type="region of interest" description="Disordered" evidence="6">
    <location>
        <begin position="206"/>
        <end position="234"/>
    </location>
</feature>
<evidence type="ECO:0000256" key="1">
    <source>
        <dbReference type="ARBA" id="ARBA00004604"/>
    </source>
</evidence>
<dbReference type="InterPro" id="IPR015947">
    <property type="entry name" value="PUA-like_sf"/>
</dbReference>
<reference evidence="8" key="1">
    <citation type="journal article" date="2023" name="Nat. Commun.">
        <title>Diploid and tetraploid genomes of Acorus and the evolution of monocots.</title>
        <authorList>
            <person name="Ma L."/>
            <person name="Liu K.W."/>
            <person name="Li Z."/>
            <person name="Hsiao Y.Y."/>
            <person name="Qi Y."/>
            <person name="Fu T."/>
            <person name="Tang G.D."/>
            <person name="Zhang D."/>
            <person name="Sun W.H."/>
            <person name="Liu D.K."/>
            <person name="Li Y."/>
            <person name="Chen G.Z."/>
            <person name="Liu X.D."/>
            <person name="Liao X.Y."/>
            <person name="Jiang Y.T."/>
            <person name="Yu X."/>
            <person name="Hao Y."/>
            <person name="Huang J."/>
            <person name="Zhao X.W."/>
            <person name="Ke S."/>
            <person name="Chen Y.Y."/>
            <person name="Wu W.L."/>
            <person name="Hsu J.L."/>
            <person name="Lin Y.F."/>
            <person name="Huang M.D."/>
            <person name="Li C.Y."/>
            <person name="Huang L."/>
            <person name="Wang Z.W."/>
            <person name="Zhao X."/>
            <person name="Zhong W.Y."/>
            <person name="Peng D.H."/>
            <person name="Ahmad S."/>
            <person name="Lan S."/>
            <person name="Zhang J.S."/>
            <person name="Tsai W.C."/>
            <person name="Van de Peer Y."/>
            <person name="Liu Z.J."/>
        </authorList>
    </citation>
    <scope>NUCLEOTIDE SEQUENCE</scope>
    <source>
        <strain evidence="8">SCP</strain>
    </source>
</reference>
<dbReference type="CDD" id="cd21151">
    <property type="entry name" value="PUA_Nip7-like"/>
    <property type="match status" value="1"/>
</dbReference>
<dbReference type="Gene3D" id="3.10.450.220">
    <property type="match status" value="1"/>
</dbReference>
<reference evidence="8" key="2">
    <citation type="submission" date="2023-06" db="EMBL/GenBank/DDBJ databases">
        <authorList>
            <person name="Ma L."/>
            <person name="Liu K.-W."/>
            <person name="Li Z."/>
            <person name="Hsiao Y.-Y."/>
            <person name="Qi Y."/>
            <person name="Fu T."/>
            <person name="Tang G."/>
            <person name="Zhang D."/>
            <person name="Sun W.-H."/>
            <person name="Liu D.-K."/>
            <person name="Li Y."/>
            <person name="Chen G.-Z."/>
            <person name="Liu X.-D."/>
            <person name="Liao X.-Y."/>
            <person name="Jiang Y.-T."/>
            <person name="Yu X."/>
            <person name="Hao Y."/>
            <person name="Huang J."/>
            <person name="Zhao X.-W."/>
            <person name="Ke S."/>
            <person name="Chen Y.-Y."/>
            <person name="Wu W.-L."/>
            <person name="Hsu J.-L."/>
            <person name="Lin Y.-F."/>
            <person name="Huang M.-D."/>
            <person name="Li C.-Y."/>
            <person name="Huang L."/>
            <person name="Wang Z.-W."/>
            <person name="Zhao X."/>
            <person name="Zhong W.-Y."/>
            <person name="Peng D.-H."/>
            <person name="Ahmad S."/>
            <person name="Lan S."/>
            <person name="Zhang J.-S."/>
            <person name="Tsai W.-C."/>
            <person name="Van De Peer Y."/>
            <person name="Liu Z.-J."/>
        </authorList>
    </citation>
    <scope>NUCLEOTIDE SEQUENCE</scope>
    <source>
        <strain evidence="8">SCP</strain>
        <tissue evidence="8">Leaves</tissue>
    </source>
</reference>
<dbReference type="AlphaFoldDB" id="A0AAV9BNF6"/>
<dbReference type="GO" id="GO:0042254">
    <property type="term" value="P:ribosome biogenesis"/>
    <property type="evidence" value="ECO:0007669"/>
    <property type="project" value="UniProtKB-KW"/>
</dbReference>
<keyword evidence="3" id="KW-0690">Ribosome biogenesis</keyword>
<keyword evidence="4" id="KW-0694">RNA-binding</keyword>
<dbReference type="CDD" id="cd21146">
    <property type="entry name" value="Nip7_N_euk"/>
    <property type="match status" value="1"/>
</dbReference>
<dbReference type="InterPro" id="IPR002478">
    <property type="entry name" value="PUA"/>
</dbReference>
<dbReference type="EMBL" id="JAUJYN010000002">
    <property type="protein sequence ID" value="KAK1277967.1"/>
    <property type="molecule type" value="Genomic_DNA"/>
</dbReference>
<protein>
    <recommendedName>
        <fullName evidence="7">PUA domain-containing protein</fullName>
    </recommendedName>
</protein>
<dbReference type="Pfam" id="PF17833">
    <property type="entry name" value="pre-PUA_NIP7"/>
    <property type="match status" value="1"/>
</dbReference>
<dbReference type="SUPFAM" id="SSF88802">
    <property type="entry name" value="Pre-PUA domain"/>
    <property type="match status" value="1"/>
</dbReference>
<keyword evidence="5" id="KW-0539">Nucleus</keyword>
<dbReference type="InterPro" id="IPR005155">
    <property type="entry name" value="UPF0113_PUA"/>
</dbReference>
<organism evidence="8 9">
    <name type="scientific">Acorus gramineus</name>
    <name type="common">Dwarf sweet flag</name>
    <dbReference type="NCBI Taxonomy" id="55184"/>
    <lineage>
        <taxon>Eukaryota</taxon>
        <taxon>Viridiplantae</taxon>
        <taxon>Streptophyta</taxon>
        <taxon>Embryophyta</taxon>
        <taxon>Tracheophyta</taxon>
        <taxon>Spermatophyta</taxon>
        <taxon>Magnoliopsida</taxon>
        <taxon>Liliopsida</taxon>
        <taxon>Acoraceae</taxon>
        <taxon>Acorus</taxon>
    </lineage>
</organism>
<dbReference type="FunFam" id="3.10.450.220:FF:000001">
    <property type="entry name" value="60S ribosome subunit biogenesis protein NIP7 homolog"/>
    <property type="match status" value="1"/>
</dbReference>
<keyword evidence="9" id="KW-1185">Reference proteome</keyword>
<dbReference type="InterPro" id="IPR036974">
    <property type="entry name" value="PUA_sf"/>
</dbReference>
<dbReference type="InterPro" id="IPR055359">
    <property type="entry name" value="Nip7_N_euk"/>
</dbReference>
<gene>
    <name evidence="8" type="ORF">QJS04_geneDACA007313</name>
</gene>
<evidence type="ECO:0000259" key="7">
    <source>
        <dbReference type="SMART" id="SM00359"/>
    </source>
</evidence>
<evidence type="ECO:0000256" key="5">
    <source>
        <dbReference type="ARBA" id="ARBA00023242"/>
    </source>
</evidence>
<dbReference type="FunFam" id="2.30.130.10:FF:000002">
    <property type="entry name" value="60S ribosome subunit biogenesis protein NIP7 homolog"/>
    <property type="match status" value="1"/>
</dbReference>
<dbReference type="InterPro" id="IPR040598">
    <property type="entry name" value="NIP7_N"/>
</dbReference>
<feature type="domain" description="PUA" evidence="7">
    <location>
        <begin position="102"/>
        <end position="178"/>
    </location>
</feature>
<comment type="similarity">
    <text evidence="2">Belongs to the NIP7 family.</text>
</comment>
<dbReference type="PROSITE" id="PS50890">
    <property type="entry name" value="PUA"/>
    <property type="match status" value="1"/>
</dbReference>